<accession>A0ABQ1TXM3</accession>
<keyword evidence="1" id="KW-0812">Transmembrane</keyword>
<feature type="transmembrane region" description="Helical" evidence="1">
    <location>
        <begin position="41"/>
        <end position="67"/>
    </location>
</feature>
<gene>
    <name evidence="2" type="ORF">GCM10008027_33770</name>
</gene>
<sequence length="123" mass="13641">MNLGNWDSAIIKSLSWVALGIIVITLVMGSLPTTDSDIAGLFVSSLLFLGVYLLVSLVGWLCVGFPIHWVICKYANASFKIYMVVSILVSLTLYFVQSQDSVLFALTALSQAMIFRFYVYKKT</sequence>
<dbReference type="EMBL" id="BMIT01000015">
    <property type="protein sequence ID" value="GGF06175.1"/>
    <property type="molecule type" value="Genomic_DNA"/>
</dbReference>
<protein>
    <submittedName>
        <fullName evidence="2">Uncharacterized protein</fullName>
    </submittedName>
</protein>
<feature type="transmembrane region" description="Helical" evidence="1">
    <location>
        <begin position="79"/>
        <end position="96"/>
    </location>
</feature>
<evidence type="ECO:0000256" key="1">
    <source>
        <dbReference type="SAM" id="Phobius"/>
    </source>
</evidence>
<proteinExistence type="predicted"/>
<comment type="caution">
    <text evidence="2">The sequence shown here is derived from an EMBL/GenBank/DDBJ whole genome shotgun (WGS) entry which is preliminary data.</text>
</comment>
<keyword evidence="1" id="KW-0472">Membrane</keyword>
<organism evidence="2 3">
    <name type="scientific">Pseudoalteromonas gelatinilytica</name>
    <dbReference type="NCBI Taxonomy" id="1703256"/>
    <lineage>
        <taxon>Bacteria</taxon>
        <taxon>Pseudomonadati</taxon>
        <taxon>Pseudomonadota</taxon>
        <taxon>Gammaproteobacteria</taxon>
        <taxon>Alteromonadales</taxon>
        <taxon>Pseudoalteromonadaceae</taxon>
        <taxon>Pseudoalteromonas</taxon>
    </lineage>
</organism>
<feature type="transmembrane region" description="Helical" evidence="1">
    <location>
        <begin position="102"/>
        <end position="119"/>
    </location>
</feature>
<reference evidence="3" key="1">
    <citation type="journal article" date="2019" name="Int. J. Syst. Evol. Microbiol.">
        <title>The Global Catalogue of Microorganisms (GCM) 10K type strain sequencing project: providing services to taxonomists for standard genome sequencing and annotation.</title>
        <authorList>
            <consortium name="The Broad Institute Genomics Platform"/>
            <consortium name="The Broad Institute Genome Sequencing Center for Infectious Disease"/>
            <person name="Wu L."/>
            <person name="Ma J."/>
        </authorList>
    </citation>
    <scope>NUCLEOTIDE SEQUENCE [LARGE SCALE GENOMIC DNA]</scope>
    <source>
        <strain evidence="3">CGMCC 1.15394</strain>
    </source>
</reference>
<feature type="transmembrane region" description="Helical" evidence="1">
    <location>
        <begin position="9"/>
        <end position="29"/>
    </location>
</feature>
<name>A0ABQ1TXM3_9GAMM</name>
<keyword evidence="1" id="KW-1133">Transmembrane helix</keyword>
<evidence type="ECO:0000313" key="2">
    <source>
        <dbReference type="EMBL" id="GGF06175.1"/>
    </source>
</evidence>
<dbReference type="Proteomes" id="UP000638462">
    <property type="component" value="Unassembled WGS sequence"/>
</dbReference>
<keyword evidence="3" id="KW-1185">Reference proteome</keyword>
<evidence type="ECO:0000313" key="3">
    <source>
        <dbReference type="Proteomes" id="UP000638462"/>
    </source>
</evidence>